<evidence type="ECO:0000313" key="3">
    <source>
        <dbReference type="Proteomes" id="UP001139971"/>
    </source>
</evidence>
<organism evidence="2 3">
    <name type="scientific">Tahibacter soli</name>
    <dbReference type="NCBI Taxonomy" id="2983605"/>
    <lineage>
        <taxon>Bacteria</taxon>
        <taxon>Pseudomonadati</taxon>
        <taxon>Pseudomonadota</taxon>
        <taxon>Gammaproteobacteria</taxon>
        <taxon>Lysobacterales</taxon>
        <taxon>Rhodanobacteraceae</taxon>
        <taxon>Tahibacter</taxon>
    </lineage>
</organism>
<feature type="domain" description="Glycosyltransferase 2-like" evidence="1">
    <location>
        <begin position="8"/>
        <end position="129"/>
    </location>
</feature>
<dbReference type="Pfam" id="PF00535">
    <property type="entry name" value="Glycos_transf_2"/>
    <property type="match status" value="1"/>
</dbReference>
<protein>
    <submittedName>
        <fullName evidence="2">Glycosyltransferase family 2 protein</fullName>
    </submittedName>
</protein>
<dbReference type="PANTHER" id="PTHR48090:SF7">
    <property type="entry name" value="RFBJ PROTEIN"/>
    <property type="match status" value="1"/>
</dbReference>
<dbReference type="InterPro" id="IPR050256">
    <property type="entry name" value="Glycosyltransferase_2"/>
</dbReference>
<dbReference type="CDD" id="cd04179">
    <property type="entry name" value="DPM_DPG-synthase_like"/>
    <property type="match status" value="1"/>
</dbReference>
<dbReference type="InterPro" id="IPR001173">
    <property type="entry name" value="Glyco_trans_2-like"/>
</dbReference>
<dbReference type="PANTHER" id="PTHR48090">
    <property type="entry name" value="UNDECAPRENYL-PHOSPHATE 4-DEOXY-4-FORMAMIDO-L-ARABINOSE TRANSFERASE-RELATED"/>
    <property type="match status" value="1"/>
</dbReference>
<reference evidence="2" key="1">
    <citation type="submission" date="2023-02" db="EMBL/GenBank/DDBJ databases">
        <title>Tahibacter soli sp. nov. isolated from soil.</title>
        <authorList>
            <person name="Baek J.H."/>
            <person name="Lee J.K."/>
            <person name="Choi D.G."/>
            <person name="Jeon C.O."/>
        </authorList>
    </citation>
    <scope>NUCLEOTIDE SEQUENCE</scope>
    <source>
        <strain evidence="2">BL</strain>
    </source>
</reference>
<dbReference type="AlphaFoldDB" id="A0A9X3YKK1"/>
<gene>
    <name evidence="2" type="ORF">OD750_012230</name>
</gene>
<evidence type="ECO:0000313" key="2">
    <source>
        <dbReference type="EMBL" id="MDC8013307.1"/>
    </source>
</evidence>
<dbReference type="SUPFAM" id="SSF53448">
    <property type="entry name" value="Nucleotide-diphospho-sugar transferases"/>
    <property type="match status" value="1"/>
</dbReference>
<dbReference type="Proteomes" id="UP001139971">
    <property type="component" value="Unassembled WGS sequence"/>
</dbReference>
<dbReference type="RefSeq" id="WP_263545516.1">
    <property type="nucleotide sequence ID" value="NZ_JAOVZO020000017.1"/>
</dbReference>
<keyword evidence="3" id="KW-1185">Reference proteome</keyword>
<name>A0A9X3YKK1_9GAMM</name>
<dbReference type="EMBL" id="JAOVZO020000017">
    <property type="protein sequence ID" value="MDC8013307.1"/>
    <property type="molecule type" value="Genomic_DNA"/>
</dbReference>
<accession>A0A9X3YKK1</accession>
<proteinExistence type="predicted"/>
<dbReference type="Gene3D" id="3.90.550.10">
    <property type="entry name" value="Spore Coat Polysaccharide Biosynthesis Protein SpsA, Chain A"/>
    <property type="match status" value="1"/>
</dbReference>
<dbReference type="InterPro" id="IPR029044">
    <property type="entry name" value="Nucleotide-diphossugar_trans"/>
</dbReference>
<comment type="caution">
    <text evidence="2">The sequence shown here is derived from an EMBL/GenBank/DDBJ whole genome shotgun (WGS) entry which is preliminary data.</text>
</comment>
<sequence length="250" mass="27088">MTAPRAAVVIPALNEERAIRDVVAGALAHCVDVIVVDDGSTDGTVAALDGLPIRLIRHAKPGGKGNALRAGFRAALELGVDGVVTMDGDGQHSPDDIPRLVRVAAQRPGQIVVGARLIGRERQPRIRRVANDIADWGIAWAVGQRLIDSQSGQRWYPRAVVELAVDVVPQGFVFEADILIEAARRLGTRVVAVPIRSRYAGEFRASHFKPLRDFYRITRHVVGRVVEAGSVVASYRRARVTPIELVDPDA</sequence>
<evidence type="ECO:0000259" key="1">
    <source>
        <dbReference type="Pfam" id="PF00535"/>
    </source>
</evidence>